<name>A0A0E9UMA1_ANGAN</name>
<organism evidence="1">
    <name type="scientific">Anguilla anguilla</name>
    <name type="common">European freshwater eel</name>
    <name type="synonym">Muraena anguilla</name>
    <dbReference type="NCBI Taxonomy" id="7936"/>
    <lineage>
        <taxon>Eukaryota</taxon>
        <taxon>Metazoa</taxon>
        <taxon>Chordata</taxon>
        <taxon>Craniata</taxon>
        <taxon>Vertebrata</taxon>
        <taxon>Euteleostomi</taxon>
        <taxon>Actinopterygii</taxon>
        <taxon>Neopterygii</taxon>
        <taxon>Teleostei</taxon>
        <taxon>Anguilliformes</taxon>
        <taxon>Anguillidae</taxon>
        <taxon>Anguilla</taxon>
    </lineage>
</organism>
<accession>A0A0E9UMA1</accession>
<proteinExistence type="predicted"/>
<protein>
    <submittedName>
        <fullName evidence="1">Uncharacterized protein</fullName>
    </submittedName>
</protein>
<dbReference type="EMBL" id="GBXM01041660">
    <property type="protein sequence ID" value="JAH66917.1"/>
    <property type="molecule type" value="Transcribed_RNA"/>
</dbReference>
<reference evidence="1" key="1">
    <citation type="submission" date="2014-11" db="EMBL/GenBank/DDBJ databases">
        <authorList>
            <person name="Amaro Gonzalez C."/>
        </authorList>
    </citation>
    <scope>NUCLEOTIDE SEQUENCE</scope>
</reference>
<evidence type="ECO:0000313" key="1">
    <source>
        <dbReference type="EMBL" id="JAH66917.1"/>
    </source>
</evidence>
<dbReference type="AlphaFoldDB" id="A0A0E9UMA1"/>
<sequence length="47" mass="5586">MSDYEPNLHSKIHLTKKHLTKFILTNCPSSFTNSLKWVTLTQIERQR</sequence>
<reference evidence="1" key="2">
    <citation type="journal article" date="2015" name="Fish Shellfish Immunol.">
        <title>Early steps in the European eel (Anguilla anguilla)-Vibrio vulnificus interaction in the gills: Role of the RtxA13 toxin.</title>
        <authorList>
            <person name="Callol A."/>
            <person name="Pajuelo D."/>
            <person name="Ebbesson L."/>
            <person name="Teles M."/>
            <person name="MacKenzie S."/>
            <person name="Amaro C."/>
        </authorList>
    </citation>
    <scope>NUCLEOTIDE SEQUENCE</scope>
</reference>